<keyword evidence="5 7" id="KW-0167">Capsid protein</keyword>
<sequence>MAWGWWKRRRKWWWRRRFARGRFRRRWTRRTRRRPRRKRVRRRRRWRRGRPRRRLFKKRRFRRKRKRQKIIIREWQPAMVRRCYIIGYMAGLVSGHGSFSKNYSSHLEDRILKGPYGGGHSTLRFSLYVLYQDFLRHINFFTYSNQDLELARYFGAKFTAYRHPTADFIITWNRKTPLGGNILTAPSLHPGNMMLQKRKVIIPSLETRPKGKKRIKFRIGPPTLFTDKWYFQKDIADLTLLNLNITQCDLRFPFCSPQTDNICVSFQVLSQVYNTHLSISKWTSNSNISNKIDEFLQQAFPMSGTKVTSLNALNTFRTEGCFSHPQIKKPTKESTPSTNIPSDSYFAPLDALWGDPIYGNSNNNANQSTSGVILVIKENMMSYYKKMQDEQYPQSWIGSPALTHLTGIFSPPFLNSGRISPEIFGLYKEILYNPYTDKGKGNMIWCDPLTKGDNLYNDKQSKCLIKDMPLWCACFGYIDWIKKELDNWEAPFDYRILFICPYTYPKMYHDSIPGYGYVPFSYQFGAGQMPDGSSYVPIKWRGKWYPHMYHQQKVLEDISVSGPFAPKQNVPSVQLALKYKFAFNWGGNPIVEQIVRDPSTQPTYELPGAGNLPRRVQVIDPRVVGPNYTFKSWDIRRGTFSKSSIKRMSEQSEIAEPSFEGPKRPRIDLGPQAQQEKDFGSRVQREPNPWESEQEMETETEAAQEEETLSVREQLQQQYQEQLRIRSGIKHLFEQLLKTQQGVHVNPCLL</sequence>
<feature type="region of interest" description="Disordered" evidence="8">
    <location>
        <begin position="644"/>
        <end position="710"/>
    </location>
</feature>
<comment type="similarity">
    <text evidence="2 7">Belongs to the anelloviridae capsid protein family.</text>
</comment>
<dbReference type="InterPro" id="IPR004219">
    <property type="entry name" value="TTvirus_Unk"/>
</dbReference>
<evidence type="ECO:0000256" key="4">
    <source>
        <dbReference type="ARBA" id="ARBA00022431"/>
    </source>
</evidence>
<feature type="compositionally biased region" description="Acidic residues" evidence="8">
    <location>
        <begin position="692"/>
        <end position="708"/>
    </location>
</feature>
<evidence type="ECO:0000256" key="1">
    <source>
        <dbReference type="ARBA" id="ARBA00004328"/>
    </source>
</evidence>
<dbReference type="Pfam" id="PF02956">
    <property type="entry name" value="TT_ORF1"/>
    <property type="match status" value="1"/>
</dbReference>
<evidence type="ECO:0000256" key="7">
    <source>
        <dbReference type="RuleBase" id="RU361230"/>
    </source>
</evidence>
<comment type="function">
    <text evidence="7">Self-assembles to form an icosahedral capsid.</text>
</comment>
<feature type="compositionally biased region" description="Basic and acidic residues" evidence="8">
    <location>
        <begin position="675"/>
        <end position="685"/>
    </location>
</feature>
<comment type="subcellular location">
    <subcellularLocation>
        <location evidence="1 7">Virion</location>
    </subcellularLocation>
</comment>
<evidence type="ECO:0000256" key="8">
    <source>
        <dbReference type="SAM" id="MobiDB-lite"/>
    </source>
</evidence>
<keyword evidence="6 7" id="KW-0946">Virion</keyword>
<accession>A0AAU7SSI3</accession>
<organism evidence="9">
    <name type="scientific">Alphatorquevirus homin9</name>
    <dbReference type="NCBI Taxonomy" id="3048433"/>
    <lineage>
        <taxon>Viruses</taxon>
        <taxon>Monodnaviria</taxon>
        <taxon>Shotokuvirae</taxon>
        <taxon>Commensaviricota</taxon>
        <taxon>Cardeaviricetes</taxon>
        <taxon>Sanitavirales</taxon>
        <taxon>Anelloviridae</taxon>
        <taxon>Alphatorquevirus</taxon>
    </lineage>
</organism>
<keyword evidence="4 7" id="KW-1140">T=1 icosahedral capsid protein</keyword>
<evidence type="ECO:0000256" key="6">
    <source>
        <dbReference type="ARBA" id="ARBA00022844"/>
    </source>
</evidence>
<reference evidence="9" key="1">
    <citation type="submission" date="2024-05" db="EMBL/GenBank/DDBJ databases">
        <authorList>
            <person name="Laubscher F."/>
            <person name="Chudzinski V."/>
            <person name="Cordey S."/>
            <person name="Hosszu-Fellous K."/>
            <person name="Kaiser L."/>
        </authorList>
    </citation>
    <scope>NUCLEOTIDE SEQUENCE</scope>
    <source>
        <strain evidence="9">1160D3-3</strain>
    </source>
</reference>
<evidence type="ECO:0000256" key="5">
    <source>
        <dbReference type="ARBA" id="ARBA00022561"/>
    </source>
</evidence>
<evidence type="ECO:0000256" key="3">
    <source>
        <dbReference type="ARBA" id="ARBA00018091"/>
    </source>
</evidence>
<name>A0AAU7SSI3_9VIRU</name>
<proteinExistence type="inferred from homology"/>
<evidence type="ECO:0000313" key="9">
    <source>
        <dbReference type="EMBL" id="XBU06597.1"/>
    </source>
</evidence>
<evidence type="ECO:0000256" key="2">
    <source>
        <dbReference type="ARBA" id="ARBA00006131"/>
    </source>
</evidence>
<dbReference type="EMBL" id="PP857050">
    <property type="protein sequence ID" value="XBU06597.1"/>
    <property type="molecule type" value="Genomic_DNA"/>
</dbReference>
<protein>
    <recommendedName>
        <fullName evidence="3 7">Capsid protein</fullName>
    </recommendedName>
</protein>
<dbReference type="GO" id="GO:0039615">
    <property type="term" value="C:T=1 icosahedral viral capsid"/>
    <property type="evidence" value="ECO:0007669"/>
    <property type="project" value="UniProtKB-UniRule"/>
</dbReference>